<dbReference type="GO" id="GO:1901135">
    <property type="term" value="P:carbohydrate derivative metabolic process"/>
    <property type="evidence" value="ECO:0007669"/>
    <property type="project" value="InterPro"/>
</dbReference>
<feature type="domain" description="SIS" evidence="5">
    <location>
        <begin position="98"/>
        <end position="232"/>
    </location>
</feature>
<dbReference type="PROSITE" id="PS51071">
    <property type="entry name" value="HTH_RPIR"/>
    <property type="match status" value="1"/>
</dbReference>
<dbReference type="InterPro" id="IPR036388">
    <property type="entry name" value="WH-like_DNA-bd_sf"/>
</dbReference>
<dbReference type="InterPro" id="IPR035472">
    <property type="entry name" value="RpiR-like_SIS"/>
</dbReference>
<protein>
    <submittedName>
        <fullName evidence="6">Transcriptional regulator, RpiR family</fullName>
    </submittedName>
</protein>
<evidence type="ECO:0000313" key="6">
    <source>
        <dbReference type="EMBL" id="SFD62571.1"/>
    </source>
</evidence>
<dbReference type="STRING" id="1505723.SAMN04487792_1637"/>
<evidence type="ECO:0000259" key="5">
    <source>
        <dbReference type="PROSITE" id="PS51464"/>
    </source>
</evidence>
<dbReference type="AlphaFoldDB" id="A0A1I1TVA6"/>
<evidence type="ECO:0000256" key="3">
    <source>
        <dbReference type="ARBA" id="ARBA00023163"/>
    </source>
</evidence>
<keyword evidence="1" id="KW-0805">Transcription regulation</keyword>
<dbReference type="CDD" id="cd05013">
    <property type="entry name" value="SIS_RpiR"/>
    <property type="match status" value="1"/>
</dbReference>
<dbReference type="Pfam" id="PF01380">
    <property type="entry name" value="SIS"/>
    <property type="match status" value="1"/>
</dbReference>
<dbReference type="RefSeq" id="WP_090094165.1">
    <property type="nucleotide sequence ID" value="NZ_CBCRVU010000007.1"/>
</dbReference>
<reference evidence="7" key="1">
    <citation type="submission" date="2016-10" db="EMBL/GenBank/DDBJ databases">
        <authorList>
            <person name="Varghese N."/>
            <person name="Submissions S."/>
        </authorList>
    </citation>
    <scope>NUCLEOTIDE SEQUENCE [LARGE SCALE GENOMIC DNA]</scope>
    <source>
        <strain evidence="7">R-53102</strain>
    </source>
</reference>
<dbReference type="EMBL" id="FOMN01000014">
    <property type="protein sequence ID" value="SFD62571.1"/>
    <property type="molecule type" value="Genomic_DNA"/>
</dbReference>
<dbReference type="GO" id="GO:0097367">
    <property type="term" value="F:carbohydrate derivative binding"/>
    <property type="evidence" value="ECO:0007669"/>
    <property type="project" value="InterPro"/>
</dbReference>
<gene>
    <name evidence="6" type="ORF">SAMN04487792_1637</name>
</gene>
<dbReference type="PANTHER" id="PTHR30514">
    <property type="entry name" value="GLUCOKINASE"/>
    <property type="match status" value="1"/>
</dbReference>
<dbReference type="Gene3D" id="3.40.50.10490">
    <property type="entry name" value="Glucose-6-phosphate isomerase like protein, domain 1"/>
    <property type="match status" value="1"/>
</dbReference>
<dbReference type="GO" id="GO:0003700">
    <property type="term" value="F:DNA-binding transcription factor activity"/>
    <property type="evidence" value="ECO:0007669"/>
    <property type="project" value="InterPro"/>
</dbReference>
<dbReference type="SUPFAM" id="SSF53697">
    <property type="entry name" value="SIS domain"/>
    <property type="match status" value="1"/>
</dbReference>
<dbReference type="InterPro" id="IPR009057">
    <property type="entry name" value="Homeodomain-like_sf"/>
</dbReference>
<dbReference type="PANTHER" id="PTHR30514:SF1">
    <property type="entry name" value="HTH-TYPE TRANSCRIPTIONAL REGULATOR HEXR-RELATED"/>
    <property type="match status" value="1"/>
</dbReference>
<dbReference type="Gene3D" id="1.10.10.10">
    <property type="entry name" value="Winged helix-like DNA-binding domain superfamily/Winged helix DNA-binding domain"/>
    <property type="match status" value="1"/>
</dbReference>
<evidence type="ECO:0000256" key="1">
    <source>
        <dbReference type="ARBA" id="ARBA00023015"/>
    </source>
</evidence>
<dbReference type="SUPFAM" id="SSF46689">
    <property type="entry name" value="Homeodomain-like"/>
    <property type="match status" value="1"/>
</dbReference>
<evidence type="ECO:0000259" key="4">
    <source>
        <dbReference type="PROSITE" id="PS51071"/>
    </source>
</evidence>
<dbReference type="Pfam" id="PF01418">
    <property type="entry name" value="HTH_6"/>
    <property type="match status" value="1"/>
</dbReference>
<keyword evidence="3" id="KW-0804">Transcription</keyword>
<proteinExistence type="predicted"/>
<feature type="domain" description="HTH rpiR-type" evidence="4">
    <location>
        <begin position="1"/>
        <end position="70"/>
    </location>
</feature>
<dbReference type="InterPro" id="IPR046348">
    <property type="entry name" value="SIS_dom_sf"/>
</dbReference>
<organism evidence="6 7">
    <name type="scientific">Lactobacillus bombicola</name>
    <dbReference type="NCBI Taxonomy" id="1505723"/>
    <lineage>
        <taxon>Bacteria</taxon>
        <taxon>Bacillati</taxon>
        <taxon>Bacillota</taxon>
        <taxon>Bacilli</taxon>
        <taxon>Lactobacillales</taxon>
        <taxon>Lactobacillaceae</taxon>
        <taxon>Lactobacillus</taxon>
    </lineage>
</organism>
<keyword evidence="2" id="KW-0238">DNA-binding</keyword>
<dbReference type="Proteomes" id="UP000199599">
    <property type="component" value="Unassembled WGS sequence"/>
</dbReference>
<dbReference type="PROSITE" id="PS51464">
    <property type="entry name" value="SIS"/>
    <property type="match status" value="1"/>
</dbReference>
<dbReference type="GO" id="GO:0003677">
    <property type="term" value="F:DNA binding"/>
    <property type="evidence" value="ECO:0007669"/>
    <property type="project" value="UniProtKB-KW"/>
</dbReference>
<sequence>MQSKQKLTVTQLKIYNYIVANKQKVKGITLRELANTLQVSPASVVRTLNALGYGHYYDLQNAIKAEDKRNQVVDDITYQAQYYFSQDVLPNYEQKITKFKRIAQKTKEFIFFGIGTSGDLCDYGARQFVNNGRSAFAIGDPYYPVNLCRDSYQEKTVIVLSVSGEGQPTIDQMNNFRQLGATIVSITNEADNTIAHLSDLNFTYHLEYKIIGQTINLTTQVPVVYLLERLSRALQKDK</sequence>
<name>A0A1I1TVA6_9LACO</name>
<dbReference type="InterPro" id="IPR047640">
    <property type="entry name" value="RpiR-like"/>
</dbReference>
<accession>A0A1I1TVA6</accession>
<evidence type="ECO:0000313" key="7">
    <source>
        <dbReference type="Proteomes" id="UP000199599"/>
    </source>
</evidence>
<dbReference type="InterPro" id="IPR000281">
    <property type="entry name" value="HTH_RpiR"/>
</dbReference>
<dbReference type="InterPro" id="IPR001347">
    <property type="entry name" value="SIS_dom"/>
</dbReference>
<evidence type="ECO:0000256" key="2">
    <source>
        <dbReference type="ARBA" id="ARBA00023125"/>
    </source>
</evidence>